<dbReference type="Proteomes" id="UP001153069">
    <property type="component" value="Unassembled WGS sequence"/>
</dbReference>
<proteinExistence type="predicted"/>
<dbReference type="GO" id="GO:0005524">
    <property type="term" value="F:ATP binding"/>
    <property type="evidence" value="ECO:0007669"/>
    <property type="project" value="UniProtKB-KW"/>
</dbReference>
<dbReference type="Gene3D" id="3.40.50.300">
    <property type="entry name" value="P-loop containing nucleotide triphosphate hydrolases"/>
    <property type="match status" value="1"/>
</dbReference>
<comment type="caution">
    <text evidence="5">The sequence shown here is derived from an EMBL/GenBank/DDBJ whole genome shotgun (WGS) entry which is preliminary data.</text>
</comment>
<evidence type="ECO:0000313" key="6">
    <source>
        <dbReference type="Proteomes" id="UP001153069"/>
    </source>
</evidence>
<evidence type="ECO:0000256" key="2">
    <source>
        <dbReference type="ARBA" id="ARBA00022840"/>
    </source>
</evidence>
<sequence>MDLFSSDEGDFGHTIQNDSHLNSSSDWHFYQSHRNVVDNFIAAVCGKATKVELGNLIAASDDLVACRGAYSNSESGLVNRMSYKHENDGRSPLSYAAAKNLYQQVYDLIDLGAEVSKTMPARNGWGAVPKTAFVIAATNPKRDGTEMVRILLSKGASPKELEAARVDETILGRGMKYWIEKARRVGVPSELKRRHMAHLSPMDRIHELDYSVVGEEAAVASIQEALASRFGNHQGSQGKPLVMLFLGPPGHGKTYFASNAARSLVGQDNFKFVPCQSIRDDADLFGSRLGGSRSGQYSSDGELTGWLRHRQGKKCIVFLDEFEKMKKLTSSLGWKQDKKIYQSFLQPWNDGLLSDQGSMPAGRGEMIDCKQSIWILTSNWGQEEILRFWEKHKERMHSTIEKKDAEWIQKHLVEKILQPLLEEEFGDMDKGLKALSRRIDCIIPFLPFSKREVKVVADIALTNRFSWYREPCVLHGPEDQRRSLGNLRMQGTRAFAAYAGSRYDPMKGANGMLSAAQKADGKFQLLFFHDQLGLSEEQEARVMSEKPPTTNENEPTFWVHFDKDAKIITITQSRPVDDDSDDDDDDSSSSESPLKGLGDVGPSASEKELLKEGNSRYDVEALPTRCSTAADDAF</sequence>
<accession>A0A9N8E5Z3</accession>
<dbReference type="Pfam" id="PF07724">
    <property type="entry name" value="AAA_2"/>
    <property type="match status" value="1"/>
</dbReference>
<keyword evidence="2" id="KW-0067">ATP-binding</keyword>
<dbReference type="GO" id="GO:0016887">
    <property type="term" value="F:ATP hydrolysis activity"/>
    <property type="evidence" value="ECO:0007669"/>
    <property type="project" value="InterPro"/>
</dbReference>
<evidence type="ECO:0000256" key="3">
    <source>
        <dbReference type="SAM" id="MobiDB-lite"/>
    </source>
</evidence>
<evidence type="ECO:0000259" key="4">
    <source>
        <dbReference type="SMART" id="SM00382"/>
    </source>
</evidence>
<dbReference type="GO" id="GO:0034605">
    <property type="term" value="P:cellular response to heat"/>
    <property type="evidence" value="ECO:0007669"/>
    <property type="project" value="TreeGrafter"/>
</dbReference>
<dbReference type="Gene3D" id="1.25.40.20">
    <property type="entry name" value="Ankyrin repeat-containing domain"/>
    <property type="match status" value="1"/>
</dbReference>
<feature type="compositionally biased region" description="Acidic residues" evidence="3">
    <location>
        <begin position="578"/>
        <end position="588"/>
    </location>
</feature>
<keyword evidence="6" id="KW-1185">Reference proteome</keyword>
<name>A0A9N8E5Z3_9STRA</name>
<dbReference type="PANTHER" id="PTHR11638">
    <property type="entry name" value="ATP-DEPENDENT CLP PROTEASE"/>
    <property type="match status" value="1"/>
</dbReference>
<keyword evidence="1" id="KW-0547">Nucleotide-binding</keyword>
<feature type="region of interest" description="Disordered" evidence="3">
    <location>
        <begin position="570"/>
        <end position="620"/>
    </location>
</feature>
<evidence type="ECO:0000313" key="5">
    <source>
        <dbReference type="EMBL" id="CAB9512705.1"/>
    </source>
</evidence>
<organism evidence="5 6">
    <name type="scientific">Seminavis robusta</name>
    <dbReference type="NCBI Taxonomy" id="568900"/>
    <lineage>
        <taxon>Eukaryota</taxon>
        <taxon>Sar</taxon>
        <taxon>Stramenopiles</taxon>
        <taxon>Ochrophyta</taxon>
        <taxon>Bacillariophyta</taxon>
        <taxon>Bacillariophyceae</taxon>
        <taxon>Bacillariophycidae</taxon>
        <taxon>Naviculales</taxon>
        <taxon>Naviculaceae</taxon>
        <taxon>Seminavis</taxon>
    </lineage>
</organism>
<feature type="domain" description="AAA+ ATPase" evidence="4">
    <location>
        <begin position="239"/>
        <end position="401"/>
    </location>
</feature>
<dbReference type="InterPro" id="IPR027417">
    <property type="entry name" value="P-loop_NTPase"/>
</dbReference>
<dbReference type="PANTHER" id="PTHR11638:SF93">
    <property type="entry name" value="MITOCHONDRIAL DISAGGREGASE"/>
    <property type="match status" value="1"/>
</dbReference>
<dbReference type="InterPro" id="IPR003959">
    <property type="entry name" value="ATPase_AAA_core"/>
</dbReference>
<dbReference type="InterPro" id="IPR036770">
    <property type="entry name" value="Ankyrin_rpt-contain_sf"/>
</dbReference>
<dbReference type="EMBL" id="CAICTM010000550">
    <property type="protein sequence ID" value="CAB9512705.1"/>
    <property type="molecule type" value="Genomic_DNA"/>
</dbReference>
<dbReference type="SMART" id="SM00382">
    <property type="entry name" value="AAA"/>
    <property type="match status" value="1"/>
</dbReference>
<dbReference type="InterPro" id="IPR050130">
    <property type="entry name" value="ClpA_ClpB"/>
</dbReference>
<dbReference type="SUPFAM" id="SSF52540">
    <property type="entry name" value="P-loop containing nucleoside triphosphate hydrolases"/>
    <property type="match status" value="1"/>
</dbReference>
<dbReference type="SUPFAM" id="SSF48403">
    <property type="entry name" value="Ankyrin repeat"/>
    <property type="match status" value="1"/>
</dbReference>
<dbReference type="OrthoDB" id="47330at2759"/>
<feature type="compositionally biased region" description="Basic and acidic residues" evidence="3">
    <location>
        <begin position="605"/>
        <end position="619"/>
    </location>
</feature>
<evidence type="ECO:0000256" key="1">
    <source>
        <dbReference type="ARBA" id="ARBA00022741"/>
    </source>
</evidence>
<dbReference type="InterPro" id="IPR003593">
    <property type="entry name" value="AAA+_ATPase"/>
</dbReference>
<gene>
    <name evidence="5" type="ORF">SEMRO_551_G164850.1</name>
</gene>
<protein>
    <submittedName>
        <fullName evidence="5">Caseinolytic peptidase B protein homolog</fullName>
    </submittedName>
</protein>
<dbReference type="GO" id="GO:0005739">
    <property type="term" value="C:mitochondrion"/>
    <property type="evidence" value="ECO:0007669"/>
    <property type="project" value="TreeGrafter"/>
</dbReference>
<dbReference type="AlphaFoldDB" id="A0A9N8E5Z3"/>
<reference evidence="5" key="1">
    <citation type="submission" date="2020-06" db="EMBL/GenBank/DDBJ databases">
        <authorList>
            <consortium name="Plant Systems Biology data submission"/>
        </authorList>
    </citation>
    <scope>NUCLEOTIDE SEQUENCE</scope>
    <source>
        <strain evidence="5">D6</strain>
    </source>
</reference>